<proteinExistence type="predicted"/>
<dbReference type="EMBL" id="JBBCAQ010000035">
    <property type="protein sequence ID" value="KAK7578108.1"/>
    <property type="molecule type" value="Genomic_DNA"/>
</dbReference>
<gene>
    <name evidence="2" type="ORF">V9T40_010313</name>
</gene>
<feature type="compositionally biased region" description="Basic and acidic residues" evidence="1">
    <location>
        <begin position="632"/>
        <end position="643"/>
    </location>
</feature>
<keyword evidence="3" id="KW-1185">Reference proteome</keyword>
<evidence type="ECO:0000313" key="3">
    <source>
        <dbReference type="Proteomes" id="UP001367676"/>
    </source>
</evidence>
<feature type="region of interest" description="Disordered" evidence="1">
    <location>
        <begin position="904"/>
        <end position="933"/>
    </location>
</feature>
<organism evidence="2 3">
    <name type="scientific">Parthenolecanium corni</name>
    <dbReference type="NCBI Taxonomy" id="536013"/>
    <lineage>
        <taxon>Eukaryota</taxon>
        <taxon>Metazoa</taxon>
        <taxon>Ecdysozoa</taxon>
        <taxon>Arthropoda</taxon>
        <taxon>Hexapoda</taxon>
        <taxon>Insecta</taxon>
        <taxon>Pterygota</taxon>
        <taxon>Neoptera</taxon>
        <taxon>Paraneoptera</taxon>
        <taxon>Hemiptera</taxon>
        <taxon>Sternorrhyncha</taxon>
        <taxon>Coccoidea</taxon>
        <taxon>Coccidae</taxon>
        <taxon>Parthenolecanium</taxon>
    </lineage>
</organism>
<feature type="region of interest" description="Disordered" evidence="1">
    <location>
        <begin position="1340"/>
        <end position="1363"/>
    </location>
</feature>
<comment type="caution">
    <text evidence="2">The sequence shown here is derived from an EMBL/GenBank/DDBJ whole genome shotgun (WGS) entry which is preliminary data.</text>
</comment>
<evidence type="ECO:0000313" key="2">
    <source>
        <dbReference type="EMBL" id="KAK7578108.1"/>
    </source>
</evidence>
<reference evidence="2 3" key="1">
    <citation type="submission" date="2024-03" db="EMBL/GenBank/DDBJ databases">
        <title>Adaptation during the transition from Ophiocordyceps entomopathogen to insect associate is accompanied by gene loss and intensified selection.</title>
        <authorList>
            <person name="Ward C.M."/>
            <person name="Onetto C.A."/>
            <person name="Borneman A.R."/>
        </authorList>
    </citation>
    <scope>NUCLEOTIDE SEQUENCE [LARGE SCALE GENOMIC DNA]</scope>
    <source>
        <strain evidence="2">AWRI1</strain>
        <tissue evidence="2">Single Adult Female</tissue>
    </source>
</reference>
<name>A0AAN9XZW6_9HEMI</name>
<sequence>MIGEKELEKYMDSDYHCLSHLPMTSDAIDDRYCQCGKKRSAYPCELANFWYTNVSCSTRRELNSDDILKVDRNTVFLTKKNLMMNQFLEFTNSTPPPPPLKNLKTEVEDKLSWFDHSFPRNRFAICNIGEANSPCKSSVTCSVKSNNTNIASTLCTSSSLFLDKRIVSLLRGITLYWFICLNTVLAKSELLKKKNPIALVSDINCDTATALLDAISATDSTSVPPFSHALAELQVSLDILENACNLENDILWILFRDSFIKESQLQNHAVSVLPFDQHSKNNLLEQIVHKLVNGWIAMWRNLNQMPTPKRHCPYLIPTVFSRCRIERQANESSQNENHEEKRNVHYEPHVPANENYPYRSSSPSPSHHVAPPLLYPVADHNVRFLVDDFATIPNYEPFWINNKYRLPTRIEISNFSQSLGTFFGDAAPIPLNLTFGQQSAFADRHRGLIFAGNTGEMPPYVQLNLQSASLDRHESPDSFSPSTPARPFAEAMTPALVVDDTDIKQNRFFVPMLQNANEVSHGAYWKLIAEKFGDPETNAASVNDAANLANADYNPADALVSASPIKVEFSESPIHIDRPPKIDEAAMLFENQDVDVVGDWPNHVAAINGEVSGCLNCDPCSVENSEEVSADSLDRDNEGRDDSGSYSPPASSTVHERALLTCALHDGIQLVDGQYLDVDENLQHDHFGPRDCGNNFIYAPNRQNSIFEDEEESPTVASFPSSQIDPWYMHVTELQSQPAPEIDVADLPSLSSPVVGTDWSCYSSQSIPASTRSDVNFNACHRFENELANVIDLNAKSAKGTSAQDSYERLKSDHVHPTNYPSSTSPLAGQIQYLTSDSTTDWPAILTLNSKPVFDACASPIRSDGQVISTNSSELHSSLVSSTVNADQAAINSEASASELSIQSLNHGGPASSSNSNNSSATKEGDALSNESDDSELIALTNPSEVHQLTPNEHRYFLPQGILGGTQQECAEFNMWRWPWVNSVQLLRQESHQPQLNDESHFPLYQMWTMPLVNVVIRQQSRSADTPLQLPGSATSLLLLTPSLKSDAGLNASSEYSLWSSPKLVDVEQLSSVERQPAENSDTTTNPMPSHENACEAGVQFPPFVPIIRGLVTFSDRGAFQYYRRQPLIDDGIPQDSRVRYPSSVTQFHFAHLEPISGSVDEEQEADNELRYLMDDDEQLSAPLDSPYVFRPVAPAFKVLTDAQPPMLRSASGLEYQQNGRKLLVFEHELDSKSDDPYLFQPKYVVSINDKACQTEPELFYTSAVSVPCSPYPVRGEPSNASQMTRSRHSPNLAATPCWPPPRHQSARQVALQHPQHLWPSYQAAVSAAAASAAAASTSQPWSNAQFPSPTQPTPPWTAAQPAPQTWAASPLQYYSLNDMFSHLGQPGFANVGEYNLPVAMTFSST</sequence>
<evidence type="ECO:0000256" key="1">
    <source>
        <dbReference type="SAM" id="MobiDB-lite"/>
    </source>
</evidence>
<protein>
    <submittedName>
        <fullName evidence="2">Uncharacterized protein</fullName>
    </submittedName>
</protein>
<dbReference type="Proteomes" id="UP001367676">
    <property type="component" value="Unassembled WGS sequence"/>
</dbReference>
<accession>A0AAN9XZW6</accession>
<feature type="region of interest" description="Disordered" evidence="1">
    <location>
        <begin position="627"/>
        <end position="652"/>
    </location>
</feature>